<proteinExistence type="predicted"/>
<reference evidence="1 2" key="1">
    <citation type="submission" date="2018-12" db="EMBL/GenBank/DDBJ databases">
        <authorList>
            <person name="Yang Y."/>
        </authorList>
    </citation>
    <scope>NUCLEOTIDE SEQUENCE [LARGE SCALE GENOMIC DNA]</scope>
    <source>
        <strain evidence="1 2">GSF71</strain>
    </source>
</reference>
<sequence>MLAGTWKAFPGPLQVILNVTEKSLRDDLAESGASPFLGHHTILLKRITPIKDFVCKANDPAERFCTLLAGWPTVGVGILAHLTAEFLGKHQGIELWPWIDKYFDKPVLIGRRSDLYRAFRSACLRLGLPVLQERDGCYIVNEFVLQAGVPFNQLSALAEACDRTERLEGLPNVDDTAECAAWSTAVAHRLPNNGRLVLILSSEGGDYYARAYAAIRQNMELQENRFLQRFRDTLNELALDALTQCGSSTAQFAKPTVILRDETLILGIPPSQDLWTVVIDGRSAEVDAGSDGREIVLTQPWPDAVTCHRDNHTPIAIPILARRPDAIAMFHGETGELVKAAQLDQTGTTLRLHPGPYLAAGRRGFCCNGEDSEGGLGPLHFLRFRLLNQGLEITSPYGHLALAAGGASHLGFAGQHAVDLAGRRLFAAVDVALTLALPGDRLAAPYDLVLDGMAKPDGTAADALRVPVQRDDLENGRVLVGSHLAHHPAMVIRLRASLCLRGESRALASAVAFVWCGLDACRPGRGFRGQRPGNALPDLFDGASLADTGVGFHSGRTGEPVCVAFRPVGRDAGRAPWTFRFQASDLFVELVRSGDVSAALRTVQVSLGETVAISDDQPADIIVHSDDHEADLSIGQRRIQGAFQRALSRHIAHATLMEACTGAANAITIHKGPERSVAIELCRIARPYTPRRFQIDDRPGRVSVTLDLGRPIHSLCFDGIDLRSGHTVAGALEPGMVMVAPNSPLASASLAGGAGTAYVLTVPYGMKAASFWLLHPAVRMEGDAPAEPLRNLRSDEYVLAVAGEWGNRITDTVAVDCWTTIDEAAGVALRCYAALLRCYEQQSWDRMSWLPGLMRRAANAVIAEQGLPPLVPAFAQQSAEGASESWVPLTSPWDLAPGLWSLPGSAYARLHETAAPLLRALHSLARLDAAGRVREAIAQGLIGPAFARYYGNLQEAHRSDSVRLSQFDFDQFVCEMSRPAIQDESNDTRCPLSARRHRDAVRRLRLAYGRISNGESNLIRLGRATHMVNRCSSAQPELVRWVHRVAKGWTRAGVPALPVTAAEEEASDFLSAVPNLLSSLAMAARFDRLEPGLLDDYLARLGKITEEDPAATLGFVTWVAPDLFGFYLVLWDVLSRSVKS</sequence>
<keyword evidence="2" id="KW-1185">Reference proteome</keyword>
<evidence type="ECO:0000313" key="1">
    <source>
        <dbReference type="EMBL" id="RUQ68106.1"/>
    </source>
</evidence>
<dbReference type="AlphaFoldDB" id="A0A433J5U1"/>
<dbReference type="EMBL" id="RZIJ01000015">
    <property type="protein sequence ID" value="RUQ68106.1"/>
    <property type="molecule type" value="Genomic_DNA"/>
</dbReference>
<name>A0A433J5U1_9PROT</name>
<organism evidence="1 2">
    <name type="scientific">Azospirillum doebereinerae</name>
    <dbReference type="NCBI Taxonomy" id="92933"/>
    <lineage>
        <taxon>Bacteria</taxon>
        <taxon>Pseudomonadati</taxon>
        <taxon>Pseudomonadota</taxon>
        <taxon>Alphaproteobacteria</taxon>
        <taxon>Rhodospirillales</taxon>
        <taxon>Azospirillaceae</taxon>
        <taxon>Azospirillum</taxon>
    </lineage>
</organism>
<comment type="caution">
    <text evidence="1">The sequence shown here is derived from an EMBL/GenBank/DDBJ whole genome shotgun (WGS) entry which is preliminary data.</text>
</comment>
<dbReference type="OrthoDB" id="4336829at2"/>
<accession>A0A433J5U1</accession>
<dbReference type="RefSeq" id="WP_127000558.1">
    <property type="nucleotide sequence ID" value="NZ_JBNPXW010000013.1"/>
</dbReference>
<evidence type="ECO:0000313" key="2">
    <source>
        <dbReference type="Proteomes" id="UP000280346"/>
    </source>
</evidence>
<protein>
    <submittedName>
        <fullName evidence="1">Uncharacterized protein</fullName>
    </submittedName>
</protein>
<gene>
    <name evidence="1" type="ORF">EJ913_18490</name>
</gene>
<dbReference type="Proteomes" id="UP000280346">
    <property type="component" value="Unassembled WGS sequence"/>
</dbReference>